<comment type="catalytic activity">
    <reaction evidence="10">
        <text>N(6)-(1,2-dicarboxyethyl)-AMP = fumarate + AMP</text>
        <dbReference type="Rhea" id="RHEA:16853"/>
        <dbReference type="ChEBI" id="CHEBI:29806"/>
        <dbReference type="ChEBI" id="CHEBI:57567"/>
        <dbReference type="ChEBI" id="CHEBI:456215"/>
        <dbReference type="EC" id="4.3.2.2"/>
    </reaction>
    <physiologicalReaction direction="left-to-right" evidence="10">
        <dbReference type="Rhea" id="RHEA:16854"/>
    </physiologicalReaction>
</comment>
<evidence type="ECO:0000256" key="10">
    <source>
        <dbReference type="ARBA" id="ARBA00049115"/>
    </source>
</evidence>
<dbReference type="GO" id="GO:0005829">
    <property type="term" value="C:cytosol"/>
    <property type="evidence" value="ECO:0007669"/>
    <property type="project" value="TreeGrafter"/>
</dbReference>
<reference evidence="14 15" key="1">
    <citation type="journal article" date="2018" name="Nat. Biotechnol.">
        <title>A standardized bacterial taxonomy based on genome phylogeny substantially revises the tree of life.</title>
        <authorList>
            <person name="Parks D.H."/>
            <person name="Chuvochina M."/>
            <person name="Waite D.W."/>
            <person name="Rinke C."/>
            <person name="Skarshewski A."/>
            <person name="Chaumeil P.A."/>
            <person name="Hugenholtz P."/>
        </authorList>
    </citation>
    <scope>NUCLEOTIDE SEQUENCE [LARGE SCALE GENOMIC DNA]</scope>
    <source>
        <strain evidence="14">UBA9956</strain>
    </source>
</reference>
<dbReference type="InterPro" id="IPR024083">
    <property type="entry name" value="Fumarase/histidase_N"/>
</dbReference>
<evidence type="ECO:0000259" key="13">
    <source>
        <dbReference type="SMART" id="SM00998"/>
    </source>
</evidence>
<dbReference type="GO" id="GO:0044208">
    <property type="term" value="P:'de novo' AMP biosynthetic process"/>
    <property type="evidence" value="ECO:0007669"/>
    <property type="project" value="UniProtKB-UniPathway"/>
</dbReference>
<dbReference type="PANTHER" id="PTHR43172">
    <property type="entry name" value="ADENYLOSUCCINATE LYASE"/>
    <property type="match status" value="1"/>
</dbReference>
<evidence type="ECO:0000313" key="15">
    <source>
        <dbReference type="Proteomes" id="UP000264062"/>
    </source>
</evidence>
<dbReference type="SUPFAM" id="SSF48557">
    <property type="entry name" value="L-aspartase-like"/>
    <property type="match status" value="1"/>
</dbReference>
<comment type="pathway">
    <text evidence="1 12">Purine metabolism; IMP biosynthesis via de novo pathway; 5-amino-1-(5-phospho-D-ribosyl)imidazole-4-carboxamide from 5-amino-1-(5-phospho-D-ribosyl)imidazole-4-carboxylate: step 2/2.</text>
</comment>
<dbReference type="Gene3D" id="1.10.275.10">
    <property type="entry name" value="Fumarase/aspartase (N-terminal domain)"/>
    <property type="match status" value="1"/>
</dbReference>
<dbReference type="GO" id="GO:0006189">
    <property type="term" value="P:'de novo' IMP biosynthetic process"/>
    <property type="evidence" value="ECO:0007669"/>
    <property type="project" value="UniProtKB-UniPathway"/>
</dbReference>
<organism evidence="14 15">
    <name type="scientific">candidate division WOR-3 bacterium</name>
    <dbReference type="NCBI Taxonomy" id="2052148"/>
    <lineage>
        <taxon>Bacteria</taxon>
        <taxon>Bacteria division WOR-3</taxon>
    </lineage>
</organism>
<feature type="domain" description="Adenylosuccinate lyase C-terminal" evidence="13">
    <location>
        <begin position="349"/>
        <end position="429"/>
    </location>
</feature>
<dbReference type="InterPro" id="IPR022761">
    <property type="entry name" value="Fumarate_lyase_N"/>
</dbReference>
<gene>
    <name evidence="14" type="ORF">DCW38_03785</name>
</gene>
<dbReference type="EMBL" id="DMZY01000112">
    <property type="protein sequence ID" value="HAV92283.1"/>
    <property type="molecule type" value="Genomic_DNA"/>
</dbReference>
<comment type="pathway">
    <text evidence="2 12">Purine metabolism; AMP biosynthesis via de novo pathway; AMP from IMP: step 2/2.</text>
</comment>
<dbReference type="InterPro" id="IPR004769">
    <property type="entry name" value="Pur_lyase"/>
</dbReference>
<dbReference type="FunFam" id="1.10.40.30:FF:000007">
    <property type="entry name" value="Adenylosuccinate lyase"/>
    <property type="match status" value="1"/>
</dbReference>
<dbReference type="Gene3D" id="1.10.40.30">
    <property type="entry name" value="Fumarase/aspartase (C-terminal domain)"/>
    <property type="match status" value="1"/>
</dbReference>
<evidence type="ECO:0000256" key="3">
    <source>
        <dbReference type="ARBA" id="ARBA00008273"/>
    </source>
</evidence>
<evidence type="ECO:0000256" key="5">
    <source>
        <dbReference type="ARBA" id="ARBA00017058"/>
    </source>
</evidence>
<dbReference type="InterPro" id="IPR019468">
    <property type="entry name" value="AdenyloSucc_lyase_C"/>
</dbReference>
<dbReference type="CDD" id="cd01360">
    <property type="entry name" value="Adenylsuccinate_lyase_1"/>
    <property type="match status" value="1"/>
</dbReference>
<dbReference type="PRINTS" id="PR00145">
    <property type="entry name" value="ARGSUCLYASE"/>
</dbReference>
<dbReference type="PROSITE" id="PS00163">
    <property type="entry name" value="FUMARATE_LYASES"/>
    <property type="match status" value="1"/>
</dbReference>
<evidence type="ECO:0000313" key="14">
    <source>
        <dbReference type="EMBL" id="HAV92283.1"/>
    </source>
</evidence>
<evidence type="ECO:0000256" key="12">
    <source>
        <dbReference type="RuleBase" id="RU361172"/>
    </source>
</evidence>
<evidence type="ECO:0000256" key="4">
    <source>
        <dbReference type="ARBA" id="ARBA00012339"/>
    </source>
</evidence>
<evidence type="ECO:0000256" key="11">
    <source>
        <dbReference type="NCBIfam" id="TIGR00928"/>
    </source>
</evidence>
<name>A0A350H9R7_UNCW3</name>
<dbReference type="AlphaFoldDB" id="A0A350H9R7"/>
<comment type="similarity">
    <text evidence="3 12">Belongs to the lyase 1 family. Adenylosuccinate lyase subfamily.</text>
</comment>
<dbReference type="SMART" id="SM00998">
    <property type="entry name" value="ADSL_C"/>
    <property type="match status" value="1"/>
</dbReference>
<comment type="caution">
    <text evidence="14">The sequence shown here is derived from an EMBL/GenBank/DDBJ whole genome shotgun (WGS) entry which is preliminary data.</text>
</comment>
<comment type="catalytic activity">
    <reaction evidence="8">
        <text>(2S)-2-[5-amino-1-(5-phospho-beta-D-ribosyl)imidazole-4-carboxamido]succinate = 5-amino-1-(5-phospho-beta-D-ribosyl)imidazole-4-carboxamide + fumarate</text>
        <dbReference type="Rhea" id="RHEA:23920"/>
        <dbReference type="ChEBI" id="CHEBI:29806"/>
        <dbReference type="ChEBI" id="CHEBI:58443"/>
        <dbReference type="ChEBI" id="CHEBI:58475"/>
        <dbReference type="EC" id="4.3.2.2"/>
    </reaction>
    <physiologicalReaction direction="left-to-right" evidence="8">
        <dbReference type="Rhea" id="RHEA:23921"/>
    </physiologicalReaction>
</comment>
<evidence type="ECO:0000256" key="6">
    <source>
        <dbReference type="ARBA" id="ARBA00022755"/>
    </source>
</evidence>
<dbReference type="FunFam" id="1.20.200.10:FF:000008">
    <property type="entry name" value="Adenylosuccinate lyase"/>
    <property type="match status" value="1"/>
</dbReference>
<dbReference type="GO" id="GO:0070626">
    <property type="term" value="F:(S)-2-(5-amino-1-(5-phospho-D-ribosyl)imidazole-4-carboxamido) succinate lyase (fumarate-forming) activity"/>
    <property type="evidence" value="ECO:0007669"/>
    <property type="project" value="TreeGrafter"/>
</dbReference>
<accession>A0A350H9R7</accession>
<evidence type="ECO:0000256" key="9">
    <source>
        <dbReference type="ARBA" id="ARBA00030717"/>
    </source>
</evidence>
<evidence type="ECO:0000256" key="1">
    <source>
        <dbReference type="ARBA" id="ARBA00004706"/>
    </source>
</evidence>
<dbReference type="GO" id="GO:0004018">
    <property type="term" value="F:N6-(1,2-dicarboxyethyl)AMP AMP-lyase (fumarate-forming) activity"/>
    <property type="evidence" value="ECO:0007669"/>
    <property type="project" value="UniProtKB-UniRule"/>
</dbReference>
<dbReference type="Pfam" id="PF10397">
    <property type="entry name" value="ADSL_C"/>
    <property type="match status" value="1"/>
</dbReference>
<dbReference type="PANTHER" id="PTHR43172:SF1">
    <property type="entry name" value="ADENYLOSUCCINATE LYASE"/>
    <property type="match status" value="1"/>
</dbReference>
<dbReference type="Gene3D" id="1.20.200.10">
    <property type="entry name" value="Fumarase/aspartase (Central domain)"/>
    <property type="match status" value="1"/>
</dbReference>
<keyword evidence="7 12" id="KW-0456">Lyase</keyword>
<dbReference type="Proteomes" id="UP000264062">
    <property type="component" value="Unassembled WGS sequence"/>
</dbReference>
<dbReference type="PRINTS" id="PR00149">
    <property type="entry name" value="FUMRATELYASE"/>
</dbReference>
<sequence length="432" mass="49842">MIKRYSRESMERIWSDENKFDKFLEVEIAVLKAYSKKGVISRSIVAEIEKKAGYDIKRVNEIEKKTKHDVIAFLTAVGEKVGRYSKYIHMGMTSSDMIDTANALILRDSIEEIIRGAKKFRNTIYMQAKKYKDTAIVGRTHGVHAEPTSVGLKMLVWVDDLDRCITMFEKTKDGITRGKISGAVGNYANIDPKIEELALKELKIARAEISSQIVSRDVYADYLYLIARMGAVIEKIALQVRLLQRTETREFEEPFTKGQKGSSAMPHKRNPVTCEQMCGLARVLRGNLQSAMENIALWDERDISHSSVERIILPDSSILIDYMMDKMDFVIGNLSVYEKNTEKNFERSFNLLFSQRVLLSLLEKGLMRENAYAIVQNLAMRAWDEGRDFEALVLDDREVKKYLNRQEIILLFDKKHYLKKVNEIFSRFKKLS</sequence>
<evidence type="ECO:0000256" key="2">
    <source>
        <dbReference type="ARBA" id="ARBA00004734"/>
    </source>
</evidence>
<dbReference type="InterPro" id="IPR020557">
    <property type="entry name" value="Fumarate_lyase_CS"/>
</dbReference>
<dbReference type="NCBIfam" id="TIGR00928">
    <property type="entry name" value="purB"/>
    <property type="match status" value="1"/>
</dbReference>
<keyword evidence="6 12" id="KW-0658">Purine biosynthesis</keyword>
<evidence type="ECO:0000256" key="8">
    <source>
        <dbReference type="ARBA" id="ARBA00024477"/>
    </source>
</evidence>
<dbReference type="UniPathway" id="UPA00075">
    <property type="reaction ID" value="UER00336"/>
</dbReference>
<proteinExistence type="inferred from homology"/>
<dbReference type="InterPro" id="IPR000362">
    <property type="entry name" value="Fumarate_lyase_fam"/>
</dbReference>
<dbReference type="UniPathway" id="UPA00074">
    <property type="reaction ID" value="UER00132"/>
</dbReference>
<protein>
    <recommendedName>
        <fullName evidence="5 11">Adenylosuccinate lyase</fullName>
        <shortName evidence="12">ASL</shortName>
        <ecNumber evidence="4 11">4.3.2.2</ecNumber>
    </recommendedName>
    <alternativeName>
        <fullName evidence="9 12">Adenylosuccinase</fullName>
    </alternativeName>
</protein>
<dbReference type="EC" id="4.3.2.2" evidence="4 11"/>
<evidence type="ECO:0000256" key="7">
    <source>
        <dbReference type="ARBA" id="ARBA00023239"/>
    </source>
</evidence>
<dbReference type="InterPro" id="IPR008948">
    <property type="entry name" value="L-Aspartase-like"/>
</dbReference>
<dbReference type="Pfam" id="PF00206">
    <property type="entry name" value="Lyase_1"/>
    <property type="match status" value="1"/>
</dbReference>